<keyword evidence="6" id="KW-1133">Transmembrane helix</keyword>
<gene>
    <name evidence="8" type="primary">yndE_2</name>
    <name evidence="8" type="ORF">CB4_00851</name>
</gene>
<keyword evidence="7" id="KW-0472">Membrane</keyword>
<evidence type="ECO:0000256" key="6">
    <source>
        <dbReference type="ARBA" id="ARBA00022989"/>
    </source>
</evidence>
<reference evidence="8 9" key="1">
    <citation type="submission" date="2015-12" db="EMBL/GenBank/DDBJ databases">
        <title>Genome sequence of Aneurinibacillus soli.</title>
        <authorList>
            <person name="Lee J.S."/>
            <person name="Lee K.C."/>
            <person name="Kim K.K."/>
            <person name="Lee B.W."/>
        </authorList>
    </citation>
    <scope>NUCLEOTIDE SEQUENCE [LARGE SCALE GENOMIC DNA]</scope>
    <source>
        <strain evidence="8 9">CB4</strain>
    </source>
</reference>
<organism evidence="8 9">
    <name type="scientific">Aneurinibacillus soli</name>
    <dbReference type="NCBI Taxonomy" id="1500254"/>
    <lineage>
        <taxon>Bacteria</taxon>
        <taxon>Bacillati</taxon>
        <taxon>Bacillota</taxon>
        <taxon>Bacilli</taxon>
        <taxon>Bacillales</taxon>
        <taxon>Paenibacillaceae</taxon>
        <taxon>Aneurinibacillus group</taxon>
        <taxon>Aneurinibacillus</taxon>
    </lineage>
</organism>
<dbReference type="RefSeq" id="WP_258365667.1">
    <property type="nucleotide sequence ID" value="NZ_QJSZ01000018.1"/>
</dbReference>
<dbReference type="Gene3D" id="1.20.1740.10">
    <property type="entry name" value="Amino acid/polyamine transporter I"/>
    <property type="match status" value="1"/>
</dbReference>
<keyword evidence="4" id="KW-0309">Germination</keyword>
<evidence type="ECO:0000256" key="2">
    <source>
        <dbReference type="ARBA" id="ARBA00007998"/>
    </source>
</evidence>
<dbReference type="EMBL" id="AP017312">
    <property type="protein sequence ID" value="BAU26708.1"/>
    <property type="molecule type" value="Genomic_DNA"/>
</dbReference>
<dbReference type="PANTHER" id="PTHR34975">
    <property type="entry name" value="SPORE GERMINATION PROTEIN A2"/>
    <property type="match status" value="1"/>
</dbReference>
<comment type="subcellular location">
    <subcellularLocation>
        <location evidence="1">Membrane</location>
        <topology evidence="1">Multi-pass membrane protein</topology>
    </subcellularLocation>
</comment>
<proteinExistence type="inferred from homology"/>
<accession>A0A0U4NCP1</accession>
<evidence type="ECO:0000256" key="3">
    <source>
        <dbReference type="ARBA" id="ARBA00022448"/>
    </source>
</evidence>
<evidence type="ECO:0000256" key="7">
    <source>
        <dbReference type="ARBA" id="ARBA00023136"/>
    </source>
</evidence>
<dbReference type="GO" id="GO:0009847">
    <property type="term" value="P:spore germination"/>
    <property type="evidence" value="ECO:0007669"/>
    <property type="project" value="InterPro"/>
</dbReference>
<evidence type="ECO:0000256" key="5">
    <source>
        <dbReference type="ARBA" id="ARBA00022692"/>
    </source>
</evidence>
<evidence type="ECO:0000313" key="9">
    <source>
        <dbReference type="Proteomes" id="UP000217696"/>
    </source>
</evidence>
<dbReference type="PANTHER" id="PTHR34975:SF2">
    <property type="entry name" value="SPORE GERMINATION PROTEIN A2"/>
    <property type="match status" value="1"/>
</dbReference>
<keyword evidence="3" id="KW-0813">Transport</keyword>
<sequence>MMREERKIRASSFALLVMLYTIGSSILLSPSSLTFEAKQDAWIGAILGIGVGIAAAILYSRLGRYFPNMTLVEYSETILGKWVGKGVSVLFICFFFTIASLILRNLGDFLTTQIMPETPIQFIEIIFVIIVIMGVRLGLETLAGAAGIFLPWFILLLVILTLFLIPEIDIKKIQPVFEEGIKPIIHSALLFMGFPFFEIVAFLMFIPYVDKQEKVGKALIVGTGAGGLVLFTLTLLSVLVLGPTATAGNAYPSYLLAKKINIGNFITRIEAIMAIMWFVTIFFKLALSFYASILGLAQLLKLKEYRILTLPLSMILIVASLVLEPNTPYLIKFNESSWWLYSSTYGLIFPALLLVVAMLRKKV</sequence>
<dbReference type="KEGG" id="asoc:CB4_00851"/>
<dbReference type="InterPro" id="IPR004761">
    <property type="entry name" value="Spore_GerAB"/>
</dbReference>
<evidence type="ECO:0000256" key="1">
    <source>
        <dbReference type="ARBA" id="ARBA00004141"/>
    </source>
</evidence>
<comment type="similarity">
    <text evidence="2">Belongs to the amino acid-polyamine-organocation (APC) superfamily. Spore germination protein (SGP) (TC 2.A.3.9) family.</text>
</comment>
<dbReference type="AlphaFoldDB" id="A0A0U4NCP1"/>
<keyword evidence="9" id="KW-1185">Reference proteome</keyword>
<evidence type="ECO:0000256" key="4">
    <source>
        <dbReference type="ARBA" id="ARBA00022544"/>
    </source>
</evidence>
<dbReference type="GO" id="GO:0016020">
    <property type="term" value="C:membrane"/>
    <property type="evidence" value="ECO:0007669"/>
    <property type="project" value="UniProtKB-SubCell"/>
</dbReference>
<protein>
    <submittedName>
        <fullName evidence="8">Spore germination protein YndE</fullName>
    </submittedName>
</protein>
<dbReference type="Proteomes" id="UP000217696">
    <property type="component" value="Chromosome"/>
</dbReference>
<keyword evidence="5" id="KW-0812">Transmembrane</keyword>
<dbReference type="NCBIfam" id="TIGR00912">
    <property type="entry name" value="2A0309"/>
    <property type="match status" value="1"/>
</dbReference>
<evidence type="ECO:0000313" key="8">
    <source>
        <dbReference type="EMBL" id="BAU26708.1"/>
    </source>
</evidence>
<dbReference type="Pfam" id="PF03845">
    <property type="entry name" value="Spore_permease"/>
    <property type="match status" value="1"/>
</dbReference>
<name>A0A0U4NCP1_9BACL</name>